<evidence type="ECO:0000259" key="2">
    <source>
        <dbReference type="PROSITE" id="PS51084"/>
    </source>
</evidence>
<dbReference type="GO" id="GO:0003824">
    <property type="term" value="F:catalytic activity"/>
    <property type="evidence" value="ECO:0007669"/>
    <property type="project" value="InterPro"/>
</dbReference>
<proteinExistence type="predicted"/>
<dbReference type="RefSeq" id="WP_163678705.1">
    <property type="nucleotide sequence ID" value="NZ_JAAIYP010000037.1"/>
</dbReference>
<dbReference type="Gene3D" id="3.30.428.10">
    <property type="entry name" value="HIT-like"/>
    <property type="match status" value="1"/>
</dbReference>
<dbReference type="Pfam" id="PF01230">
    <property type="entry name" value="HIT"/>
    <property type="match status" value="1"/>
</dbReference>
<dbReference type="InterPro" id="IPR036265">
    <property type="entry name" value="HIT-like_sf"/>
</dbReference>
<reference evidence="3 4" key="1">
    <citation type="submission" date="2020-02" db="EMBL/GenBank/DDBJ databases">
        <authorList>
            <person name="Dziuba M."/>
            <person name="Kuznetsov B."/>
            <person name="Mardanov A."/>
            <person name="Ravin N."/>
            <person name="Grouzdev D."/>
        </authorList>
    </citation>
    <scope>NUCLEOTIDE SEQUENCE [LARGE SCALE GENOMIC DNA]</scope>
    <source>
        <strain evidence="3 4">SpK</strain>
    </source>
</reference>
<gene>
    <name evidence="3" type="ORF">G4223_09970</name>
</gene>
<accession>A0A7C9UZ55</accession>
<dbReference type="PIRSF" id="PIRSF000714">
    <property type="entry name" value="HIT"/>
    <property type="match status" value="1"/>
</dbReference>
<dbReference type="PROSITE" id="PS51084">
    <property type="entry name" value="HIT_2"/>
    <property type="match status" value="1"/>
</dbReference>
<dbReference type="InterPro" id="IPR011146">
    <property type="entry name" value="HIT-like"/>
</dbReference>
<name>A0A7C9UZ55_9PROT</name>
<evidence type="ECO:0000256" key="1">
    <source>
        <dbReference type="PROSITE-ProRule" id="PRU00464"/>
    </source>
</evidence>
<keyword evidence="4" id="KW-1185">Reference proteome</keyword>
<protein>
    <submittedName>
        <fullName evidence="3">HIT family protein</fullName>
    </submittedName>
</protein>
<organism evidence="3 4">
    <name type="scientific">Magnetospirillum aberrantis SpK</name>
    <dbReference type="NCBI Taxonomy" id="908842"/>
    <lineage>
        <taxon>Bacteria</taxon>
        <taxon>Pseudomonadati</taxon>
        <taxon>Pseudomonadota</taxon>
        <taxon>Alphaproteobacteria</taxon>
        <taxon>Rhodospirillales</taxon>
        <taxon>Rhodospirillaceae</taxon>
        <taxon>Magnetospirillum</taxon>
    </lineage>
</organism>
<dbReference type="SUPFAM" id="SSF54197">
    <property type="entry name" value="HIT-like"/>
    <property type="match status" value="1"/>
</dbReference>
<dbReference type="EMBL" id="JAAIYP010000037">
    <property type="protein sequence ID" value="NFV80435.1"/>
    <property type="molecule type" value="Genomic_DNA"/>
</dbReference>
<dbReference type="AlphaFoldDB" id="A0A7C9UZ55"/>
<dbReference type="InterPro" id="IPR026026">
    <property type="entry name" value="HIT_Hint"/>
</dbReference>
<evidence type="ECO:0000313" key="3">
    <source>
        <dbReference type="EMBL" id="NFV80435.1"/>
    </source>
</evidence>
<evidence type="ECO:0000313" key="4">
    <source>
        <dbReference type="Proteomes" id="UP000480684"/>
    </source>
</evidence>
<comment type="caution">
    <text evidence="3">The sequence shown here is derived from an EMBL/GenBank/DDBJ whole genome shotgun (WGS) entry which is preliminary data.</text>
</comment>
<comment type="caution">
    <text evidence="1">Lacks conserved residue(s) required for the propagation of feature annotation.</text>
</comment>
<sequence length="133" mass="15050">MFVLHERLDADTAFVTDWPLCRVLLLNDANYPWVVLVPRRHGVSELHELDPADRQTLTEEVADASRRLQNHVKAAKMNVAALGNVVPQLHVHVIARFTDDPAWPRPIWGVLPTKPYDDDTLTAKVAELRALFA</sequence>
<feature type="domain" description="HIT" evidence="2">
    <location>
        <begin position="34"/>
        <end position="103"/>
    </location>
</feature>
<dbReference type="Proteomes" id="UP000480684">
    <property type="component" value="Unassembled WGS sequence"/>
</dbReference>